<dbReference type="AlphaFoldDB" id="A0A8D8RDC3"/>
<dbReference type="EMBL" id="HBUF01145218">
    <property type="protein sequence ID" value="CAG6647096.1"/>
    <property type="molecule type" value="Transcribed_RNA"/>
</dbReference>
<organism evidence="1">
    <name type="scientific">Cacopsylla melanoneura</name>
    <dbReference type="NCBI Taxonomy" id="428564"/>
    <lineage>
        <taxon>Eukaryota</taxon>
        <taxon>Metazoa</taxon>
        <taxon>Ecdysozoa</taxon>
        <taxon>Arthropoda</taxon>
        <taxon>Hexapoda</taxon>
        <taxon>Insecta</taxon>
        <taxon>Pterygota</taxon>
        <taxon>Neoptera</taxon>
        <taxon>Paraneoptera</taxon>
        <taxon>Hemiptera</taxon>
        <taxon>Sternorrhyncha</taxon>
        <taxon>Psylloidea</taxon>
        <taxon>Psyllidae</taxon>
        <taxon>Psyllinae</taxon>
        <taxon>Cacopsylla</taxon>
    </lineage>
</organism>
<dbReference type="EMBL" id="HBUF01145217">
    <property type="protein sequence ID" value="CAG6647090.1"/>
    <property type="molecule type" value="Transcribed_RNA"/>
</dbReference>
<name>A0A8D8RDC3_9HEMI</name>
<dbReference type="EMBL" id="HBUF01145220">
    <property type="protein sequence ID" value="CAG6647107.1"/>
    <property type="molecule type" value="Transcribed_RNA"/>
</dbReference>
<protein>
    <recommendedName>
        <fullName evidence="2">Reverse transcriptase domain-containing protein</fullName>
    </recommendedName>
</protein>
<dbReference type="EMBL" id="HBUF01145219">
    <property type="protein sequence ID" value="CAG6647101.1"/>
    <property type="molecule type" value="Transcribed_RNA"/>
</dbReference>
<evidence type="ECO:0000313" key="1">
    <source>
        <dbReference type="EMBL" id="CAG6647096.1"/>
    </source>
</evidence>
<proteinExistence type="predicted"/>
<dbReference type="PANTHER" id="PTHR35450:SF2">
    <property type="entry name" value="REVERSE TRANSCRIPTASE DOMAIN-CONTAINING PROTEIN"/>
    <property type="match status" value="1"/>
</dbReference>
<accession>A0A8D8RDC3</accession>
<sequence length="496" mass="57530">MDDLKLYAPSHDKLKELISLVENFSSDISMSFGLDKCKVINTKEGKCVTGEVTLETGGLIESMGDEDLYKYLGYQQAKTIDHKNIKQALEKEYTSRLTKLCKTELNSKNLVKAINTLAIPVLTYSFGVISWTKTDLESLMRKTRVLMTKERKHHPKSCTLRMTLPRAEGGRGLIDIENLHNNQVRSLRKHFHTRKQVSELHSSICQNDRNYTPLNLADEEEQESGNDLTNDQKHDEWMRRSLHGRYPHEVNQPHVDKLASYAWLTSGELMPETEGFFVAIQDQVINTKNYLKHIVRDPQVLDDRCRKCREKPETIQHITSACSMLSQSDYLYRHNQVAAIIHQDICFNRKLVDTKIQYYKYKPPPVLEKDRVVIYYDRSIITDRCVPYNRPDIVIWDKNSREVLIVDVAIPNTHNVISTSAEKKRKYTELADEMKRMWQVQKVTIVPIVISTTGIIPKELHKNIQILGLHKNTFILLQKAVVLNTTRIVRRFLSQN</sequence>
<reference evidence="1" key="1">
    <citation type="submission" date="2021-05" db="EMBL/GenBank/DDBJ databases">
        <authorList>
            <person name="Alioto T."/>
            <person name="Alioto T."/>
            <person name="Gomez Garrido J."/>
        </authorList>
    </citation>
    <scope>NUCLEOTIDE SEQUENCE</scope>
</reference>
<evidence type="ECO:0008006" key="2">
    <source>
        <dbReference type="Google" id="ProtNLM"/>
    </source>
</evidence>
<dbReference type="PANTHER" id="PTHR35450">
    <property type="entry name" value="REVERSE TRANSCRIPTASE DOMAIN-CONTAINING PROTEIN"/>
    <property type="match status" value="1"/>
</dbReference>